<keyword evidence="3" id="KW-1185">Reference proteome</keyword>
<keyword evidence="1" id="KW-0472">Membrane</keyword>
<reference evidence="2 3" key="1">
    <citation type="submission" date="2018-08" db="EMBL/GenBank/DDBJ databases">
        <title>Flavobacterium tibetense sp. nov., isolated from a wetland YonghuCo on Tibetan Plateau.</title>
        <authorList>
            <person name="Phurbu D."/>
            <person name="Lu H."/>
            <person name="Xing P."/>
        </authorList>
    </citation>
    <scope>NUCLEOTIDE SEQUENCE [LARGE SCALE GENOMIC DNA]</scope>
    <source>
        <strain evidence="2 3">DJC</strain>
    </source>
</reference>
<keyword evidence="1" id="KW-1133">Transmembrane helix</keyword>
<name>A0A411YZY8_9RHOB</name>
<dbReference type="Proteomes" id="UP000284547">
    <property type="component" value="Unassembled WGS sequence"/>
</dbReference>
<dbReference type="EMBL" id="QWEY01000008">
    <property type="protein sequence ID" value="RGP36358.1"/>
    <property type="molecule type" value="Genomic_DNA"/>
</dbReference>
<gene>
    <name evidence="2" type="ORF">D1012_14210</name>
</gene>
<accession>A0A411YZY8</accession>
<comment type="caution">
    <text evidence="2">The sequence shown here is derived from an EMBL/GenBank/DDBJ whole genome shotgun (WGS) entry which is preliminary data.</text>
</comment>
<proteinExistence type="predicted"/>
<evidence type="ECO:0000313" key="2">
    <source>
        <dbReference type="EMBL" id="RGP36358.1"/>
    </source>
</evidence>
<evidence type="ECO:0000313" key="3">
    <source>
        <dbReference type="Proteomes" id="UP000284547"/>
    </source>
</evidence>
<keyword evidence="1" id="KW-0812">Transmembrane</keyword>
<feature type="transmembrane region" description="Helical" evidence="1">
    <location>
        <begin position="6"/>
        <end position="24"/>
    </location>
</feature>
<organism evidence="2 3">
    <name type="scientific">Pseudotabrizicola alkalilacus</name>
    <dbReference type="NCBI Taxonomy" id="2305252"/>
    <lineage>
        <taxon>Bacteria</taxon>
        <taxon>Pseudomonadati</taxon>
        <taxon>Pseudomonadota</taxon>
        <taxon>Alphaproteobacteria</taxon>
        <taxon>Rhodobacterales</taxon>
        <taxon>Paracoccaceae</taxon>
        <taxon>Pseudotabrizicola</taxon>
    </lineage>
</organism>
<sequence>MLVPSVVVKVAMIKILSVFALVVRFRIRRAAAAAPVIIRVRLVIVGFIAVPFGMENLRPAMHQEAWRK</sequence>
<evidence type="ECO:0000256" key="1">
    <source>
        <dbReference type="SAM" id="Phobius"/>
    </source>
</evidence>
<dbReference type="AlphaFoldDB" id="A0A411YZY8"/>
<protein>
    <submittedName>
        <fullName evidence="2">Uncharacterized protein</fullName>
    </submittedName>
</protein>
<feature type="transmembrane region" description="Helical" evidence="1">
    <location>
        <begin position="36"/>
        <end position="54"/>
    </location>
</feature>